<dbReference type="InterPro" id="IPR045889">
    <property type="entry name" value="MES/HNL"/>
</dbReference>
<dbReference type="PANTHER" id="PTHR10992">
    <property type="entry name" value="METHYLESTERASE FAMILY MEMBER"/>
    <property type="match status" value="1"/>
</dbReference>
<accession>A0AAW1I0I0</accession>
<dbReference type="Pfam" id="PF12697">
    <property type="entry name" value="Abhydrolase_6"/>
    <property type="match status" value="1"/>
</dbReference>
<gene>
    <name evidence="3" type="ORF">RND81_10G091700</name>
</gene>
<comment type="caution">
    <text evidence="3">The sequence shown here is derived from an EMBL/GenBank/DDBJ whole genome shotgun (WGS) entry which is preliminary data.</text>
</comment>
<organism evidence="3 4">
    <name type="scientific">Saponaria officinalis</name>
    <name type="common">Common soapwort</name>
    <name type="synonym">Lychnis saponaria</name>
    <dbReference type="NCBI Taxonomy" id="3572"/>
    <lineage>
        <taxon>Eukaryota</taxon>
        <taxon>Viridiplantae</taxon>
        <taxon>Streptophyta</taxon>
        <taxon>Embryophyta</taxon>
        <taxon>Tracheophyta</taxon>
        <taxon>Spermatophyta</taxon>
        <taxon>Magnoliopsida</taxon>
        <taxon>eudicotyledons</taxon>
        <taxon>Gunneridae</taxon>
        <taxon>Pentapetalae</taxon>
        <taxon>Caryophyllales</taxon>
        <taxon>Caryophyllaceae</taxon>
        <taxon>Caryophylleae</taxon>
        <taxon>Saponaria</taxon>
    </lineage>
</organism>
<dbReference type="InterPro" id="IPR000073">
    <property type="entry name" value="AB_hydrolase_1"/>
</dbReference>
<dbReference type="GO" id="GO:0009694">
    <property type="term" value="P:jasmonic acid metabolic process"/>
    <property type="evidence" value="ECO:0007669"/>
    <property type="project" value="TreeGrafter"/>
</dbReference>
<reference evidence="3" key="1">
    <citation type="submission" date="2024-03" db="EMBL/GenBank/DDBJ databases">
        <title>WGS assembly of Saponaria officinalis var. Norfolk2.</title>
        <authorList>
            <person name="Jenkins J."/>
            <person name="Shu S."/>
            <person name="Grimwood J."/>
            <person name="Barry K."/>
            <person name="Goodstein D."/>
            <person name="Schmutz J."/>
            <person name="Leebens-Mack J."/>
            <person name="Osbourn A."/>
        </authorList>
    </citation>
    <scope>NUCLEOTIDE SEQUENCE [LARGE SCALE GENOMIC DNA]</scope>
    <source>
        <strain evidence="3">JIC</strain>
    </source>
</reference>
<dbReference type="GO" id="GO:0080031">
    <property type="term" value="F:methyl salicylate esterase activity"/>
    <property type="evidence" value="ECO:0007669"/>
    <property type="project" value="TreeGrafter"/>
</dbReference>
<dbReference type="SUPFAM" id="SSF53474">
    <property type="entry name" value="alpha/beta-Hydrolases"/>
    <property type="match status" value="1"/>
</dbReference>
<keyword evidence="1" id="KW-0378">Hydrolase</keyword>
<dbReference type="InterPro" id="IPR029058">
    <property type="entry name" value="AB_hydrolase_fold"/>
</dbReference>
<dbReference type="FunFam" id="3.40.50.1820:FF:000025">
    <property type="entry name" value="putative methylesterase 11, chloroplastic"/>
    <property type="match status" value="1"/>
</dbReference>
<dbReference type="Gene3D" id="3.40.50.1820">
    <property type="entry name" value="alpha/beta hydrolase"/>
    <property type="match status" value="1"/>
</dbReference>
<dbReference type="GO" id="GO:0009696">
    <property type="term" value="P:salicylic acid metabolic process"/>
    <property type="evidence" value="ECO:0007669"/>
    <property type="project" value="TreeGrafter"/>
</dbReference>
<keyword evidence="4" id="KW-1185">Reference proteome</keyword>
<evidence type="ECO:0000259" key="2">
    <source>
        <dbReference type="Pfam" id="PF12697"/>
    </source>
</evidence>
<dbReference type="GO" id="GO:0080030">
    <property type="term" value="F:methyl indole-3-acetate esterase activity"/>
    <property type="evidence" value="ECO:0007669"/>
    <property type="project" value="TreeGrafter"/>
</dbReference>
<name>A0AAW1I0I0_SAPOF</name>
<evidence type="ECO:0000313" key="3">
    <source>
        <dbReference type="EMBL" id="KAK9682719.1"/>
    </source>
</evidence>
<protein>
    <recommendedName>
        <fullName evidence="2">AB hydrolase-1 domain-containing protein</fullName>
    </recommendedName>
</protein>
<evidence type="ECO:0000256" key="1">
    <source>
        <dbReference type="ARBA" id="ARBA00022801"/>
    </source>
</evidence>
<dbReference type="PANTHER" id="PTHR10992:SF1032">
    <property type="entry name" value="METHYLESTERASE 17"/>
    <property type="match status" value="1"/>
</dbReference>
<evidence type="ECO:0000313" key="4">
    <source>
        <dbReference type="Proteomes" id="UP001443914"/>
    </source>
</evidence>
<feature type="domain" description="AB hydrolase-1" evidence="2">
    <location>
        <begin position="22"/>
        <end position="255"/>
    </location>
</feature>
<dbReference type="EMBL" id="JBDFQZ010000010">
    <property type="protein sequence ID" value="KAK9682719.1"/>
    <property type="molecule type" value="Genomic_DNA"/>
</dbReference>
<dbReference type="GO" id="GO:0080032">
    <property type="term" value="F:methyl jasmonate esterase activity"/>
    <property type="evidence" value="ECO:0007669"/>
    <property type="project" value="TreeGrafter"/>
</dbReference>
<dbReference type="Proteomes" id="UP001443914">
    <property type="component" value="Unassembled WGS sequence"/>
</dbReference>
<proteinExistence type="predicted"/>
<dbReference type="AlphaFoldDB" id="A0AAW1I0I0"/>
<sequence length="269" mass="29905">MGEVVTMDEMTKMPSTSITQHFVLVHGVGHGAWCWYKVRTVLESFGHTVTCLDLKASGVDPSNVDSVLSFDDYNKPLVDFLSSLPPQHKVILVGHSAGGMSVSNAIHNFPQKIDVAVFVGATMLPLGFHTPQDHIDGAPDLSEWGDAIELRFAKGVDQPPTSAFVKPQFLRNIFYQLSPIEDCTLASMLMRPFTLAISEAKWEENEESKRVDRIYIKTLQDRVLKPQQQDAMIMKWPPSQVYTIDSDHSPFFSAPFVLSSLLAKVALSL</sequence>